<dbReference type="GO" id="GO:0051537">
    <property type="term" value="F:2 iron, 2 sulfur cluster binding"/>
    <property type="evidence" value="ECO:0007669"/>
    <property type="project" value="UniProtKB-KW"/>
</dbReference>
<keyword evidence="3" id="KW-0001">2Fe-2S</keyword>
<evidence type="ECO:0000256" key="7">
    <source>
        <dbReference type="ARBA" id="ARBA00023014"/>
    </source>
</evidence>
<sequence>MPEIQFQGNSYSLDEKENLLDGLLRQHARAPYSCRAGVCHSCMLRVTAGCVPTEAQSSLTAEQIKKGYILTCQTRVSESLSLALPTRDEVPGVITDLTPVSSTEVTIKVSTRLPFEVSVGEHITLVSNEGFEASYPVADFNEDIQTLECTITRSAGGSPFSIWIHSEAAIGDRLMVIKNG</sequence>
<keyword evidence="7" id="KW-0411">Iron-sulfur</keyword>
<dbReference type="SUPFAM" id="SSF54292">
    <property type="entry name" value="2Fe-2S ferredoxin-like"/>
    <property type="match status" value="1"/>
</dbReference>
<dbReference type="InterPro" id="IPR001041">
    <property type="entry name" value="2Fe-2S_ferredoxin-type"/>
</dbReference>
<proteinExistence type="inferred from homology"/>
<dbReference type="Proteomes" id="UP000027997">
    <property type="component" value="Unassembled WGS sequence"/>
</dbReference>
<comment type="cofactor">
    <cofactor evidence="8">
        <name>[2Fe-2S] cluster</name>
        <dbReference type="ChEBI" id="CHEBI:190135"/>
    </cofactor>
</comment>
<name>A0A081KDD6_9GAMM</name>
<dbReference type="Pfam" id="PF00111">
    <property type="entry name" value="Fer2"/>
    <property type="match status" value="1"/>
</dbReference>
<dbReference type="GO" id="GO:0046872">
    <property type="term" value="F:metal ion binding"/>
    <property type="evidence" value="ECO:0007669"/>
    <property type="project" value="UniProtKB-KW"/>
</dbReference>
<evidence type="ECO:0000256" key="8">
    <source>
        <dbReference type="ARBA" id="ARBA00034078"/>
    </source>
</evidence>
<feature type="domain" description="2Fe-2S ferredoxin-type" evidence="9">
    <location>
        <begin position="2"/>
        <end position="90"/>
    </location>
</feature>
<dbReference type="PROSITE" id="PS51085">
    <property type="entry name" value="2FE2S_FER_2"/>
    <property type="match status" value="1"/>
</dbReference>
<keyword evidence="4" id="KW-0479">Metal-binding</keyword>
<dbReference type="eggNOG" id="COG0633">
    <property type="taxonomic scope" value="Bacteria"/>
</dbReference>
<keyword evidence="5" id="KW-0249">Electron transport</keyword>
<dbReference type="SUPFAM" id="SSF63380">
    <property type="entry name" value="Riboflavin synthase domain-like"/>
    <property type="match status" value="1"/>
</dbReference>
<evidence type="ECO:0000256" key="1">
    <source>
        <dbReference type="ARBA" id="ARBA00007874"/>
    </source>
</evidence>
<dbReference type="STRING" id="305900.GV64_16790"/>
<keyword evidence="2" id="KW-0813">Transport</keyword>
<evidence type="ECO:0000259" key="9">
    <source>
        <dbReference type="PROSITE" id="PS51085"/>
    </source>
</evidence>
<dbReference type="InterPro" id="IPR012675">
    <property type="entry name" value="Beta-grasp_dom_sf"/>
</dbReference>
<keyword evidence="11" id="KW-1185">Reference proteome</keyword>
<evidence type="ECO:0000313" key="11">
    <source>
        <dbReference type="Proteomes" id="UP000027997"/>
    </source>
</evidence>
<dbReference type="RefSeq" id="WP_020583947.1">
    <property type="nucleotide sequence ID" value="NZ_JOJP01000001.1"/>
</dbReference>
<comment type="caution">
    <text evidence="10">The sequence shown here is derived from an EMBL/GenBank/DDBJ whole genome shotgun (WGS) entry which is preliminary data.</text>
</comment>
<dbReference type="PANTHER" id="PTHR43112">
    <property type="entry name" value="FERREDOXIN"/>
    <property type="match status" value="1"/>
</dbReference>
<evidence type="ECO:0000313" key="10">
    <source>
        <dbReference type="EMBL" id="KEI72162.1"/>
    </source>
</evidence>
<comment type="similarity">
    <text evidence="1">Belongs to the 2Fe2S plant-type ferredoxin family.</text>
</comment>
<dbReference type="CDD" id="cd00207">
    <property type="entry name" value="fer2"/>
    <property type="match status" value="1"/>
</dbReference>
<reference evidence="10 11" key="1">
    <citation type="submission" date="2014-06" db="EMBL/GenBank/DDBJ databases">
        <title>Whole Genome Sequences of Three Symbiotic Endozoicomonas Bacteria.</title>
        <authorList>
            <person name="Neave M.J."/>
            <person name="Apprill A."/>
            <person name="Voolstra C.R."/>
        </authorList>
    </citation>
    <scope>NUCLEOTIDE SEQUENCE [LARGE SCALE GENOMIC DNA]</scope>
    <source>
        <strain evidence="10 11">DSM 22380</strain>
    </source>
</reference>
<gene>
    <name evidence="10" type="ORF">GV64_16790</name>
</gene>
<dbReference type="InterPro" id="IPR036010">
    <property type="entry name" value="2Fe-2S_ferredoxin-like_sf"/>
</dbReference>
<dbReference type="AlphaFoldDB" id="A0A081KDD6"/>
<dbReference type="EMBL" id="JOJP01000001">
    <property type="protein sequence ID" value="KEI72162.1"/>
    <property type="molecule type" value="Genomic_DNA"/>
</dbReference>
<dbReference type="PANTHER" id="PTHR43112:SF3">
    <property type="entry name" value="FERREDOXIN-2, CHLOROPLASTIC"/>
    <property type="match status" value="1"/>
</dbReference>
<evidence type="ECO:0000256" key="5">
    <source>
        <dbReference type="ARBA" id="ARBA00022982"/>
    </source>
</evidence>
<organism evidence="10 11">
    <name type="scientific">Endozoicomonas elysicola</name>
    <dbReference type="NCBI Taxonomy" id="305900"/>
    <lineage>
        <taxon>Bacteria</taxon>
        <taxon>Pseudomonadati</taxon>
        <taxon>Pseudomonadota</taxon>
        <taxon>Gammaproteobacteria</taxon>
        <taxon>Oceanospirillales</taxon>
        <taxon>Endozoicomonadaceae</taxon>
        <taxon>Endozoicomonas</taxon>
    </lineage>
</organism>
<protein>
    <recommendedName>
        <fullName evidence="9">2Fe-2S ferredoxin-type domain-containing protein</fullName>
    </recommendedName>
</protein>
<keyword evidence="6" id="KW-0408">Iron</keyword>
<evidence type="ECO:0000256" key="3">
    <source>
        <dbReference type="ARBA" id="ARBA00022714"/>
    </source>
</evidence>
<dbReference type="InterPro" id="IPR017938">
    <property type="entry name" value="Riboflavin_synthase-like_b-brl"/>
</dbReference>
<evidence type="ECO:0000256" key="6">
    <source>
        <dbReference type="ARBA" id="ARBA00023004"/>
    </source>
</evidence>
<evidence type="ECO:0000256" key="4">
    <source>
        <dbReference type="ARBA" id="ARBA00022723"/>
    </source>
</evidence>
<accession>A0A081KDD6</accession>
<evidence type="ECO:0000256" key="2">
    <source>
        <dbReference type="ARBA" id="ARBA00022448"/>
    </source>
</evidence>
<dbReference type="Gene3D" id="3.10.20.30">
    <property type="match status" value="1"/>
</dbReference>